<dbReference type="EMBL" id="JAWDGP010004972">
    <property type="protein sequence ID" value="KAK3760563.1"/>
    <property type="molecule type" value="Genomic_DNA"/>
</dbReference>
<reference evidence="2" key="1">
    <citation type="journal article" date="2023" name="G3 (Bethesda)">
        <title>A reference genome for the long-term kleptoplast-retaining sea slug Elysia crispata morphotype clarki.</title>
        <authorList>
            <person name="Eastman K.E."/>
            <person name="Pendleton A.L."/>
            <person name="Shaikh M.A."/>
            <person name="Suttiyut T."/>
            <person name="Ogas R."/>
            <person name="Tomko P."/>
            <person name="Gavelis G."/>
            <person name="Widhalm J.R."/>
            <person name="Wisecaver J.H."/>
        </authorList>
    </citation>
    <scope>NUCLEOTIDE SEQUENCE</scope>
    <source>
        <strain evidence="2">ECLA1</strain>
    </source>
</reference>
<gene>
    <name evidence="2" type="ORF">RRG08_022846</name>
</gene>
<comment type="caution">
    <text evidence="2">The sequence shown here is derived from an EMBL/GenBank/DDBJ whole genome shotgun (WGS) entry which is preliminary data.</text>
</comment>
<accession>A0AAE0Z0I6</accession>
<evidence type="ECO:0000256" key="1">
    <source>
        <dbReference type="SAM" id="MobiDB-lite"/>
    </source>
</evidence>
<dbReference type="AlphaFoldDB" id="A0AAE0Z0I6"/>
<evidence type="ECO:0000313" key="3">
    <source>
        <dbReference type="Proteomes" id="UP001283361"/>
    </source>
</evidence>
<feature type="compositionally biased region" description="Basic residues" evidence="1">
    <location>
        <begin position="47"/>
        <end position="74"/>
    </location>
</feature>
<dbReference type="Proteomes" id="UP001283361">
    <property type="component" value="Unassembled WGS sequence"/>
</dbReference>
<proteinExistence type="predicted"/>
<keyword evidence="3" id="KW-1185">Reference proteome</keyword>
<name>A0AAE0Z0I6_9GAST</name>
<sequence length="137" mass="15371">MTHGTGSSIEHNSSTTEPLHLSFATTCEVLDSSAAEPLLGSFSTARGHIHKARKPRGRPRNKQLFTSRKRKKEGPKKFENLSLEKRQGLLLRAVCRPHESLGTDLISSAELRDFSDFDDIILDSTLSLDVIQSYFFR</sequence>
<feature type="region of interest" description="Disordered" evidence="1">
    <location>
        <begin position="45"/>
        <end position="76"/>
    </location>
</feature>
<organism evidence="2 3">
    <name type="scientific">Elysia crispata</name>
    <name type="common">lettuce slug</name>
    <dbReference type="NCBI Taxonomy" id="231223"/>
    <lineage>
        <taxon>Eukaryota</taxon>
        <taxon>Metazoa</taxon>
        <taxon>Spiralia</taxon>
        <taxon>Lophotrochozoa</taxon>
        <taxon>Mollusca</taxon>
        <taxon>Gastropoda</taxon>
        <taxon>Heterobranchia</taxon>
        <taxon>Euthyneura</taxon>
        <taxon>Panpulmonata</taxon>
        <taxon>Sacoglossa</taxon>
        <taxon>Placobranchoidea</taxon>
        <taxon>Plakobranchidae</taxon>
        <taxon>Elysia</taxon>
    </lineage>
</organism>
<protein>
    <submittedName>
        <fullName evidence="2">Uncharacterized protein</fullName>
    </submittedName>
</protein>
<evidence type="ECO:0000313" key="2">
    <source>
        <dbReference type="EMBL" id="KAK3760563.1"/>
    </source>
</evidence>